<protein>
    <submittedName>
        <fullName evidence="1">Uncharacterized protein</fullName>
    </submittedName>
</protein>
<reference evidence="1" key="2">
    <citation type="journal article" date="2022" name="New Phytol.">
        <title>Evolutionary transition to the ectomycorrhizal habit in the genomes of a hyperdiverse lineage of mushroom-forming fungi.</title>
        <authorList>
            <person name="Looney B."/>
            <person name="Miyauchi S."/>
            <person name="Morin E."/>
            <person name="Drula E."/>
            <person name="Courty P.E."/>
            <person name="Kohler A."/>
            <person name="Kuo A."/>
            <person name="LaButti K."/>
            <person name="Pangilinan J."/>
            <person name="Lipzen A."/>
            <person name="Riley R."/>
            <person name="Andreopoulos W."/>
            <person name="He G."/>
            <person name="Johnson J."/>
            <person name="Nolan M."/>
            <person name="Tritt A."/>
            <person name="Barry K.W."/>
            <person name="Grigoriev I.V."/>
            <person name="Nagy L.G."/>
            <person name="Hibbett D."/>
            <person name="Henrissat B."/>
            <person name="Matheny P.B."/>
            <person name="Labbe J."/>
            <person name="Martin F.M."/>
        </authorList>
    </citation>
    <scope>NUCLEOTIDE SEQUENCE</scope>
    <source>
        <strain evidence="1">EC-137</strain>
    </source>
</reference>
<organism evidence="1 2">
    <name type="scientific">Vararia minispora EC-137</name>
    <dbReference type="NCBI Taxonomy" id="1314806"/>
    <lineage>
        <taxon>Eukaryota</taxon>
        <taxon>Fungi</taxon>
        <taxon>Dikarya</taxon>
        <taxon>Basidiomycota</taxon>
        <taxon>Agaricomycotina</taxon>
        <taxon>Agaricomycetes</taxon>
        <taxon>Russulales</taxon>
        <taxon>Lachnocladiaceae</taxon>
        <taxon>Vararia</taxon>
    </lineage>
</organism>
<keyword evidence="2" id="KW-1185">Reference proteome</keyword>
<gene>
    <name evidence="1" type="ORF">K488DRAFT_89725</name>
</gene>
<name>A0ACB8QA28_9AGAM</name>
<sequence length="376" mass="39632">MAPSALFIFVSVVLAPHVLAQSTLDFPATPLNQLSYPHPTDAPYQIYPPTGARYTRGPQTGYNICNSTTEGQSSMCQTMYINGLDDLCLWGPATANSLIANTEGEVIAHCAKTGYGTRIMQSGLVKGAQLLKTSEYWMITGIIDQTLINIQAGDNGGELDSGGQDGRGNPIGGLVYSTAWAKDNLPTQIQWWTEFIGNNQFCIKICNPDGKNEAGYCQHTLDRIGLGYNCPSKYTIDGGNIAEGDFEVCDSNLMTVPGIYVENGQTMSYEQPPEALGQIATIPYLPVAVASSNCQKFTSSALYTQMVTPTATSSASSSSASSTGGHTITSRTATATAASAMNTSANRSSSAMTMSSIFLPVIVAVAGVVGSMALLA</sequence>
<proteinExistence type="predicted"/>
<evidence type="ECO:0000313" key="1">
    <source>
        <dbReference type="EMBL" id="KAI0028456.1"/>
    </source>
</evidence>
<accession>A0ACB8QA28</accession>
<reference evidence="1" key="1">
    <citation type="submission" date="2021-02" db="EMBL/GenBank/DDBJ databases">
        <authorList>
            <consortium name="DOE Joint Genome Institute"/>
            <person name="Ahrendt S."/>
            <person name="Looney B.P."/>
            <person name="Miyauchi S."/>
            <person name="Morin E."/>
            <person name="Drula E."/>
            <person name="Courty P.E."/>
            <person name="Chicoki N."/>
            <person name="Fauchery L."/>
            <person name="Kohler A."/>
            <person name="Kuo A."/>
            <person name="Labutti K."/>
            <person name="Pangilinan J."/>
            <person name="Lipzen A."/>
            <person name="Riley R."/>
            <person name="Andreopoulos W."/>
            <person name="He G."/>
            <person name="Johnson J."/>
            <person name="Barry K.W."/>
            <person name="Grigoriev I.V."/>
            <person name="Nagy L."/>
            <person name="Hibbett D."/>
            <person name="Henrissat B."/>
            <person name="Matheny P.B."/>
            <person name="Labbe J."/>
            <person name="Martin F."/>
        </authorList>
    </citation>
    <scope>NUCLEOTIDE SEQUENCE</scope>
    <source>
        <strain evidence="1">EC-137</strain>
    </source>
</reference>
<dbReference type="EMBL" id="MU273751">
    <property type="protein sequence ID" value="KAI0028456.1"/>
    <property type="molecule type" value="Genomic_DNA"/>
</dbReference>
<comment type="caution">
    <text evidence="1">The sequence shown here is derived from an EMBL/GenBank/DDBJ whole genome shotgun (WGS) entry which is preliminary data.</text>
</comment>
<dbReference type="Proteomes" id="UP000814128">
    <property type="component" value="Unassembled WGS sequence"/>
</dbReference>
<evidence type="ECO:0000313" key="2">
    <source>
        <dbReference type="Proteomes" id="UP000814128"/>
    </source>
</evidence>